<gene>
    <name evidence="1" type="ORF">FME95_06335</name>
</gene>
<evidence type="ECO:0000313" key="2">
    <source>
        <dbReference type="Proteomes" id="UP000321764"/>
    </source>
</evidence>
<keyword evidence="2" id="KW-1185">Reference proteome</keyword>
<dbReference type="OrthoDB" id="7871279at2"/>
<sequence length="74" mass="8657">MDNYHITKDGDKWKLTKEGGERASITADTKEQIIQQTREFMDNKVCSVKIHKEDGKLQEERTYQRKNDPKSTKG</sequence>
<name>A0A5C8ZBH2_9GAMM</name>
<dbReference type="AlphaFoldDB" id="A0A5C8ZBH2"/>
<organism evidence="1 2">
    <name type="scientific">Reinekea thalattae</name>
    <dbReference type="NCBI Taxonomy" id="2593301"/>
    <lineage>
        <taxon>Bacteria</taxon>
        <taxon>Pseudomonadati</taxon>
        <taxon>Pseudomonadota</taxon>
        <taxon>Gammaproteobacteria</taxon>
        <taxon>Oceanospirillales</taxon>
        <taxon>Saccharospirillaceae</taxon>
        <taxon>Reinekea</taxon>
    </lineage>
</organism>
<reference evidence="1 2" key="1">
    <citation type="submission" date="2019-07" db="EMBL/GenBank/DDBJ databases">
        <title>Reinekea sp. strain SSH23 genome sequencing and assembly.</title>
        <authorList>
            <person name="Kim I."/>
        </authorList>
    </citation>
    <scope>NUCLEOTIDE SEQUENCE [LARGE SCALE GENOMIC DNA]</scope>
    <source>
        <strain evidence="1 2">SSH23</strain>
    </source>
</reference>
<dbReference type="EMBL" id="VKAD01000001">
    <property type="protein sequence ID" value="TXR54150.1"/>
    <property type="molecule type" value="Genomic_DNA"/>
</dbReference>
<dbReference type="Proteomes" id="UP000321764">
    <property type="component" value="Unassembled WGS sequence"/>
</dbReference>
<protein>
    <submittedName>
        <fullName evidence="1">DUF2188 domain-containing protein</fullName>
    </submittedName>
</protein>
<dbReference type="RefSeq" id="WP_147713549.1">
    <property type="nucleotide sequence ID" value="NZ_VKAD01000001.1"/>
</dbReference>
<comment type="caution">
    <text evidence="1">The sequence shown here is derived from an EMBL/GenBank/DDBJ whole genome shotgun (WGS) entry which is preliminary data.</text>
</comment>
<evidence type="ECO:0000313" key="1">
    <source>
        <dbReference type="EMBL" id="TXR54150.1"/>
    </source>
</evidence>
<accession>A0A5C8ZBH2</accession>
<dbReference type="InterPro" id="IPR018691">
    <property type="entry name" value="DUF2188"/>
</dbReference>
<dbReference type="Pfam" id="PF09954">
    <property type="entry name" value="DUF2188"/>
    <property type="match status" value="1"/>
</dbReference>
<proteinExistence type="predicted"/>